<dbReference type="GO" id="GO:0071949">
    <property type="term" value="F:FAD binding"/>
    <property type="evidence" value="ECO:0007669"/>
    <property type="project" value="InterPro"/>
</dbReference>
<dbReference type="GO" id="GO:0004497">
    <property type="term" value="F:monooxygenase activity"/>
    <property type="evidence" value="ECO:0007669"/>
    <property type="project" value="UniProtKB-KW"/>
</dbReference>
<comment type="caution">
    <text evidence="4">The sequence shown here is derived from an EMBL/GenBank/DDBJ whole genome shotgun (WGS) entry which is preliminary data.</text>
</comment>
<dbReference type="InterPro" id="IPR050631">
    <property type="entry name" value="PheA/TfdB_FAD_monoxygenase"/>
</dbReference>
<dbReference type="Pfam" id="PF01494">
    <property type="entry name" value="FAD_binding_3"/>
    <property type="match status" value="1"/>
</dbReference>
<evidence type="ECO:0000313" key="5">
    <source>
        <dbReference type="Proteomes" id="UP000319769"/>
    </source>
</evidence>
<dbReference type="Gene3D" id="3.50.50.60">
    <property type="entry name" value="FAD/NAD(P)-binding domain"/>
    <property type="match status" value="1"/>
</dbReference>
<dbReference type="PANTHER" id="PTHR43476">
    <property type="entry name" value="3-(3-HYDROXY-PHENYL)PROPIONATE/3-HYDROXYCINNAMIC ACID HYDROXYLASE"/>
    <property type="match status" value="1"/>
</dbReference>
<dbReference type="Gene3D" id="3.30.9.20">
    <property type="match status" value="1"/>
</dbReference>
<proteinExistence type="predicted"/>
<sequence>MHIVEQNPADATYGWGIGLTESALDALRPAACDVIDDLSDGSDITDEMGFILDGKSMTVHASSFYRISRILLLEKLQRWARAAGVTFAHNERVETSDELAGWDLVVGADGVNSQVRELFTETFKPEISYGNNWFAWYGTPRLFNAPSLIFMNRPEGVFVGHASQYSPDRSNFLVELSPQAYHNGNFDTLDEEASRQRCEEIFSDSLQGDRLYTNKSLWFQPKFVRCAGSWSHDNVTLIGDALHTVHPSLGSGTRLSMRDAVYLVDALIAGGWDVPAALRGYEETRRHVAESFQRAAVRSIGWYESLEDRPPRDLAKLTLEYVMRTGRVRYEEFRRRNSEMMSAYEALQ</sequence>
<accession>A0A5N0UXH9</accession>
<protein>
    <submittedName>
        <fullName evidence="4">Monooxygenase</fullName>
    </submittedName>
</protein>
<dbReference type="InterPro" id="IPR036188">
    <property type="entry name" value="FAD/NAD-bd_sf"/>
</dbReference>
<evidence type="ECO:0000313" key="4">
    <source>
        <dbReference type="EMBL" id="KAA9157750.1"/>
    </source>
</evidence>
<evidence type="ECO:0000256" key="2">
    <source>
        <dbReference type="ARBA" id="ARBA00023027"/>
    </source>
</evidence>
<reference evidence="4" key="1">
    <citation type="submission" date="2019-09" db="EMBL/GenBank/DDBJ databases">
        <authorList>
            <person name="Teo W.F.A."/>
            <person name="Duangmal K."/>
        </authorList>
    </citation>
    <scope>NUCLEOTIDE SEQUENCE [LARGE SCALE GENOMIC DNA]</scope>
    <source>
        <strain evidence="4">K81G1</strain>
    </source>
</reference>
<dbReference type="SUPFAM" id="SSF51905">
    <property type="entry name" value="FAD/NAD(P)-binding domain"/>
    <property type="match status" value="1"/>
</dbReference>
<evidence type="ECO:0000256" key="1">
    <source>
        <dbReference type="ARBA" id="ARBA00023002"/>
    </source>
</evidence>
<evidence type="ECO:0000259" key="3">
    <source>
        <dbReference type="Pfam" id="PF01494"/>
    </source>
</evidence>
<dbReference type="InterPro" id="IPR002938">
    <property type="entry name" value="FAD-bd"/>
</dbReference>
<dbReference type="Proteomes" id="UP000319769">
    <property type="component" value="Unassembled WGS sequence"/>
</dbReference>
<keyword evidence="1" id="KW-0560">Oxidoreductase</keyword>
<gene>
    <name evidence="4" type="ORF">FPZ12_024215</name>
</gene>
<keyword evidence="5" id="KW-1185">Reference proteome</keyword>
<dbReference type="PANTHER" id="PTHR43476:SF4">
    <property type="entry name" value="BLR0106 PROTEIN"/>
    <property type="match status" value="1"/>
</dbReference>
<dbReference type="AlphaFoldDB" id="A0A5N0UXH9"/>
<name>A0A5N0UXH9_9PSEU</name>
<keyword evidence="2" id="KW-0520">NAD</keyword>
<keyword evidence="4" id="KW-0503">Monooxygenase</keyword>
<organism evidence="4 5">
    <name type="scientific">Amycolatopsis acidicola</name>
    <dbReference type="NCBI Taxonomy" id="2596893"/>
    <lineage>
        <taxon>Bacteria</taxon>
        <taxon>Bacillati</taxon>
        <taxon>Actinomycetota</taxon>
        <taxon>Actinomycetes</taxon>
        <taxon>Pseudonocardiales</taxon>
        <taxon>Pseudonocardiaceae</taxon>
        <taxon>Amycolatopsis</taxon>
    </lineage>
</organism>
<dbReference type="OrthoDB" id="3169239at2"/>
<dbReference type="EMBL" id="VMNW02000039">
    <property type="protein sequence ID" value="KAA9157750.1"/>
    <property type="molecule type" value="Genomic_DNA"/>
</dbReference>
<feature type="domain" description="FAD-binding" evidence="3">
    <location>
        <begin position="103"/>
        <end position="293"/>
    </location>
</feature>
<dbReference type="PRINTS" id="PR00420">
    <property type="entry name" value="RNGMNOXGNASE"/>
</dbReference>